<feature type="compositionally biased region" description="Basic and acidic residues" evidence="1">
    <location>
        <begin position="1"/>
        <end position="10"/>
    </location>
</feature>
<dbReference type="EMBL" id="JAURUE010000001">
    <property type="protein sequence ID" value="MDP9612480.1"/>
    <property type="molecule type" value="Genomic_DNA"/>
</dbReference>
<keyword evidence="3" id="KW-1185">Reference proteome</keyword>
<comment type="caution">
    <text evidence="2">The sequence shown here is derived from an EMBL/GenBank/DDBJ whole genome shotgun (WGS) entry which is preliminary data.</text>
</comment>
<name>A0ABT9KVM6_9ACTN</name>
<feature type="region of interest" description="Disordered" evidence="1">
    <location>
        <begin position="1"/>
        <end position="21"/>
    </location>
</feature>
<dbReference type="Proteomes" id="UP001234880">
    <property type="component" value="Unassembled WGS sequence"/>
</dbReference>
<reference evidence="2 3" key="1">
    <citation type="submission" date="2023-07" db="EMBL/GenBank/DDBJ databases">
        <title>Sequencing the genomes of 1000 actinobacteria strains.</title>
        <authorList>
            <person name="Klenk H.-P."/>
        </authorList>
    </citation>
    <scope>NUCLEOTIDE SEQUENCE [LARGE SCALE GENOMIC DNA]</scope>
    <source>
        <strain evidence="2 3">DSM 41600</strain>
    </source>
</reference>
<proteinExistence type="predicted"/>
<dbReference type="RefSeq" id="WP_370595067.1">
    <property type="nucleotide sequence ID" value="NZ_JAURUE010000001.1"/>
</dbReference>
<evidence type="ECO:0000313" key="3">
    <source>
        <dbReference type="Proteomes" id="UP001234880"/>
    </source>
</evidence>
<accession>A0ABT9KVM6</accession>
<protein>
    <submittedName>
        <fullName evidence="2">Uncharacterized protein</fullName>
    </submittedName>
</protein>
<gene>
    <name evidence="2" type="ORF">JOF35_004757</name>
</gene>
<organism evidence="2 3">
    <name type="scientific">Streptomyces demainii</name>
    <dbReference type="NCBI Taxonomy" id="588122"/>
    <lineage>
        <taxon>Bacteria</taxon>
        <taxon>Bacillati</taxon>
        <taxon>Actinomycetota</taxon>
        <taxon>Actinomycetes</taxon>
        <taxon>Kitasatosporales</taxon>
        <taxon>Streptomycetaceae</taxon>
        <taxon>Streptomyces</taxon>
    </lineage>
</organism>
<sequence>MATLTAERRTPSSHTALGAHHIDAVTDEQADAIHHAYPRLEMVRSLTGAIVAQAAKDPRNAPRYSIPGEFLRERGEFGQTRLEYACRSSRWGS</sequence>
<evidence type="ECO:0000256" key="1">
    <source>
        <dbReference type="SAM" id="MobiDB-lite"/>
    </source>
</evidence>
<evidence type="ECO:0000313" key="2">
    <source>
        <dbReference type="EMBL" id="MDP9612480.1"/>
    </source>
</evidence>